<reference evidence="1 2" key="1">
    <citation type="journal article" date="2016" name="Mol. Biol. Evol.">
        <title>Comparative Genomics of Early-Diverging Mushroom-Forming Fungi Provides Insights into the Origins of Lignocellulose Decay Capabilities.</title>
        <authorList>
            <person name="Nagy L.G."/>
            <person name="Riley R."/>
            <person name="Tritt A."/>
            <person name="Adam C."/>
            <person name="Daum C."/>
            <person name="Floudas D."/>
            <person name="Sun H."/>
            <person name="Yadav J.S."/>
            <person name="Pangilinan J."/>
            <person name="Larsson K.H."/>
            <person name="Matsuura K."/>
            <person name="Barry K."/>
            <person name="Labutti K."/>
            <person name="Kuo R."/>
            <person name="Ohm R.A."/>
            <person name="Bhattacharya S.S."/>
            <person name="Shirouzu T."/>
            <person name="Yoshinaga Y."/>
            <person name="Martin F.M."/>
            <person name="Grigoriev I.V."/>
            <person name="Hibbett D.S."/>
        </authorList>
    </citation>
    <scope>NUCLEOTIDE SEQUENCE [LARGE SCALE GENOMIC DNA]</scope>
    <source>
        <strain evidence="1 2">HHB12029</strain>
    </source>
</reference>
<dbReference type="AlphaFoldDB" id="A0A165CAJ3"/>
<dbReference type="EMBL" id="KV426345">
    <property type="protein sequence ID" value="KZV82120.1"/>
    <property type="molecule type" value="Genomic_DNA"/>
</dbReference>
<organism evidence="1 2">
    <name type="scientific">Exidia glandulosa HHB12029</name>
    <dbReference type="NCBI Taxonomy" id="1314781"/>
    <lineage>
        <taxon>Eukaryota</taxon>
        <taxon>Fungi</taxon>
        <taxon>Dikarya</taxon>
        <taxon>Basidiomycota</taxon>
        <taxon>Agaricomycotina</taxon>
        <taxon>Agaricomycetes</taxon>
        <taxon>Auriculariales</taxon>
        <taxon>Exidiaceae</taxon>
        <taxon>Exidia</taxon>
    </lineage>
</organism>
<keyword evidence="2" id="KW-1185">Reference proteome</keyword>
<dbReference type="InParanoid" id="A0A165CAJ3"/>
<protein>
    <submittedName>
        <fullName evidence="1">Uncharacterized protein</fullName>
    </submittedName>
</protein>
<dbReference type="Proteomes" id="UP000077266">
    <property type="component" value="Unassembled WGS sequence"/>
</dbReference>
<gene>
    <name evidence="1" type="ORF">EXIGLDRAFT_355784</name>
</gene>
<evidence type="ECO:0000313" key="2">
    <source>
        <dbReference type="Proteomes" id="UP000077266"/>
    </source>
</evidence>
<name>A0A165CAJ3_EXIGL</name>
<accession>A0A165CAJ3</accession>
<proteinExistence type="predicted"/>
<evidence type="ECO:0000313" key="1">
    <source>
        <dbReference type="EMBL" id="KZV82120.1"/>
    </source>
</evidence>
<sequence>MYEWAFLSAVCWCRKLPPVLGPHSTFAHTFNQHTHPRQPRVLALAHAGTLLVSLSNPARTHWQRVSWPPAFIRVPIIPQHTTLSPGPRTTVHARAHASDLAPWCAIHVNFFSAFGSLKEIRLRRHAAPAN</sequence>